<evidence type="ECO:0000313" key="3">
    <source>
        <dbReference type="EMBL" id="KAE9007938.1"/>
    </source>
</evidence>
<name>A0A6A4EH35_9STRA</name>
<feature type="signal peptide" evidence="1">
    <location>
        <begin position="1"/>
        <end position="22"/>
    </location>
</feature>
<dbReference type="AlphaFoldDB" id="A0A6A4EH35"/>
<evidence type="ECO:0000313" key="4">
    <source>
        <dbReference type="EMBL" id="KAE9317800.1"/>
    </source>
</evidence>
<keyword evidence="6" id="KW-1185">Reference proteome</keyword>
<evidence type="ECO:0000313" key="7">
    <source>
        <dbReference type="Proteomes" id="UP000435112"/>
    </source>
</evidence>
<reference evidence="4 6" key="1">
    <citation type="submission" date="2018-08" db="EMBL/GenBank/DDBJ databases">
        <title>Genomic investigation of the strawberry pathogen Phytophthora fragariae indicates pathogenicity is determined by transcriptional variation in three key races.</title>
        <authorList>
            <person name="Adams T.M."/>
            <person name="Armitage A.D."/>
            <person name="Sobczyk M.K."/>
            <person name="Bates H.J."/>
            <person name="Dunwell J.M."/>
            <person name="Nellist C.F."/>
            <person name="Harrison R.J."/>
        </authorList>
    </citation>
    <scope>NUCLEOTIDE SEQUENCE [LARGE SCALE GENOMIC DNA]</scope>
    <source>
        <strain evidence="2 5">SCRP249</strain>
        <strain evidence="3 7">SCRP324</strain>
        <strain evidence="4 6">SCRP333</strain>
    </source>
</reference>
<organism evidence="4 6">
    <name type="scientific">Phytophthora rubi</name>
    <dbReference type="NCBI Taxonomy" id="129364"/>
    <lineage>
        <taxon>Eukaryota</taxon>
        <taxon>Sar</taxon>
        <taxon>Stramenopiles</taxon>
        <taxon>Oomycota</taxon>
        <taxon>Peronosporomycetes</taxon>
        <taxon>Peronosporales</taxon>
        <taxon>Peronosporaceae</taxon>
        <taxon>Phytophthora</taxon>
    </lineage>
</organism>
<sequence>MMGSLQIFHLGFVVSFMKKCHGSVYFCYDYENSGVTLCLKSLKGGILLPLTWLHTGTLLEEPSKEATCPLSSRKG</sequence>
<evidence type="ECO:0000313" key="5">
    <source>
        <dbReference type="Proteomes" id="UP000429607"/>
    </source>
</evidence>
<proteinExistence type="predicted"/>
<keyword evidence="1" id="KW-0732">Signal</keyword>
<dbReference type="EMBL" id="QXFU01001204">
    <property type="protein sequence ID" value="KAE9007938.1"/>
    <property type="molecule type" value="Genomic_DNA"/>
</dbReference>
<protein>
    <submittedName>
        <fullName evidence="4">Uncharacterized protein</fullName>
    </submittedName>
</protein>
<dbReference type="Proteomes" id="UP000434957">
    <property type="component" value="Unassembled WGS sequence"/>
</dbReference>
<comment type="caution">
    <text evidence="4">The sequence shown here is derived from an EMBL/GenBank/DDBJ whole genome shotgun (WGS) entry which is preliminary data.</text>
</comment>
<evidence type="ECO:0000313" key="2">
    <source>
        <dbReference type="EMBL" id="KAE9006491.1"/>
    </source>
</evidence>
<evidence type="ECO:0000313" key="6">
    <source>
        <dbReference type="Proteomes" id="UP000434957"/>
    </source>
</evidence>
<dbReference type="EMBL" id="QXFV01001413">
    <property type="protein sequence ID" value="KAE9006491.1"/>
    <property type="molecule type" value="Genomic_DNA"/>
</dbReference>
<feature type="chain" id="PRO_5036381307" evidence="1">
    <location>
        <begin position="23"/>
        <end position="75"/>
    </location>
</feature>
<evidence type="ECO:0000256" key="1">
    <source>
        <dbReference type="SAM" id="SignalP"/>
    </source>
</evidence>
<dbReference type="Proteomes" id="UP000435112">
    <property type="component" value="Unassembled WGS sequence"/>
</dbReference>
<gene>
    <name evidence="2" type="ORF">PR001_g17194</name>
    <name evidence="3" type="ORF">PR002_g16051</name>
    <name evidence="4" type="ORF">PR003_g18391</name>
</gene>
<dbReference type="Proteomes" id="UP000429607">
    <property type="component" value="Unassembled WGS sequence"/>
</dbReference>
<dbReference type="EMBL" id="QXFT01001470">
    <property type="protein sequence ID" value="KAE9317800.1"/>
    <property type="molecule type" value="Genomic_DNA"/>
</dbReference>
<accession>A0A6A4EH35</accession>